<dbReference type="Proteomes" id="UP001196413">
    <property type="component" value="Unassembled WGS sequence"/>
</dbReference>
<evidence type="ECO:0000313" key="1">
    <source>
        <dbReference type="EMBL" id="KAJ1373899.1"/>
    </source>
</evidence>
<reference evidence="1" key="1">
    <citation type="submission" date="2021-06" db="EMBL/GenBank/DDBJ databases">
        <title>Parelaphostrongylus tenuis whole genome reference sequence.</title>
        <authorList>
            <person name="Garwood T.J."/>
            <person name="Larsen P.A."/>
            <person name="Fountain-Jones N.M."/>
            <person name="Garbe J.R."/>
            <person name="Macchietto M.G."/>
            <person name="Kania S.A."/>
            <person name="Gerhold R.W."/>
            <person name="Richards J.E."/>
            <person name="Wolf T.M."/>
        </authorList>
    </citation>
    <scope>NUCLEOTIDE SEQUENCE</scope>
    <source>
        <strain evidence="1">MNPRO001-30</strain>
        <tissue evidence="1">Meninges</tissue>
    </source>
</reference>
<evidence type="ECO:0000313" key="2">
    <source>
        <dbReference type="Proteomes" id="UP001196413"/>
    </source>
</evidence>
<keyword evidence="2" id="KW-1185">Reference proteome</keyword>
<comment type="caution">
    <text evidence="1">The sequence shown here is derived from an EMBL/GenBank/DDBJ whole genome shotgun (WGS) entry which is preliminary data.</text>
</comment>
<proteinExistence type="predicted"/>
<organism evidence="1 2">
    <name type="scientific">Parelaphostrongylus tenuis</name>
    <name type="common">Meningeal worm</name>
    <dbReference type="NCBI Taxonomy" id="148309"/>
    <lineage>
        <taxon>Eukaryota</taxon>
        <taxon>Metazoa</taxon>
        <taxon>Ecdysozoa</taxon>
        <taxon>Nematoda</taxon>
        <taxon>Chromadorea</taxon>
        <taxon>Rhabditida</taxon>
        <taxon>Rhabditina</taxon>
        <taxon>Rhabditomorpha</taxon>
        <taxon>Strongyloidea</taxon>
        <taxon>Metastrongylidae</taxon>
        <taxon>Parelaphostrongylus</taxon>
    </lineage>
</organism>
<sequence length="95" mass="11142">MSELEKFALWGALPRELRLFIMLFVDFDTQETCIITNRETRLLAIAVRKLRKEIIVKQIFNNRKIERQAASVVFRDLPIVSKSCSAVIRLEQISY</sequence>
<dbReference type="EMBL" id="JAHQIW010007362">
    <property type="protein sequence ID" value="KAJ1373899.1"/>
    <property type="molecule type" value="Genomic_DNA"/>
</dbReference>
<accession>A0AAD5RCT6</accession>
<name>A0AAD5RCT6_PARTN</name>
<dbReference type="AlphaFoldDB" id="A0AAD5RCT6"/>
<protein>
    <recommendedName>
        <fullName evidence="3">F-box domain-containing protein</fullName>
    </recommendedName>
</protein>
<evidence type="ECO:0008006" key="3">
    <source>
        <dbReference type="Google" id="ProtNLM"/>
    </source>
</evidence>
<gene>
    <name evidence="1" type="ORF">KIN20_036432</name>
</gene>